<feature type="region of interest" description="Disordered" evidence="1">
    <location>
        <begin position="177"/>
        <end position="197"/>
    </location>
</feature>
<dbReference type="AlphaFoldDB" id="A0AAV4QVG3"/>
<dbReference type="Proteomes" id="UP001054945">
    <property type="component" value="Unassembled WGS sequence"/>
</dbReference>
<evidence type="ECO:0000313" key="2">
    <source>
        <dbReference type="EMBL" id="GIY13633.1"/>
    </source>
</evidence>
<proteinExistence type="predicted"/>
<organism evidence="2 3">
    <name type="scientific">Caerostris extrusa</name>
    <name type="common">Bark spider</name>
    <name type="synonym">Caerostris bankana</name>
    <dbReference type="NCBI Taxonomy" id="172846"/>
    <lineage>
        <taxon>Eukaryota</taxon>
        <taxon>Metazoa</taxon>
        <taxon>Ecdysozoa</taxon>
        <taxon>Arthropoda</taxon>
        <taxon>Chelicerata</taxon>
        <taxon>Arachnida</taxon>
        <taxon>Araneae</taxon>
        <taxon>Araneomorphae</taxon>
        <taxon>Entelegynae</taxon>
        <taxon>Araneoidea</taxon>
        <taxon>Araneidae</taxon>
        <taxon>Caerostris</taxon>
    </lineage>
</organism>
<evidence type="ECO:0000313" key="3">
    <source>
        <dbReference type="Proteomes" id="UP001054945"/>
    </source>
</evidence>
<dbReference type="EMBL" id="BPLR01006969">
    <property type="protein sequence ID" value="GIY13633.1"/>
    <property type="molecule type" value="Genomic_DNA"/>
</dbReference>
<comment type="caution">
    <text evidence="2">The sequence shown here is derived from an EMBL/GenBank/DDBJ whole genome shotgun (WGS) entry which is preliminary data.</text>
</comment>
<reference evidence="2 3" key="1">
    <citation type="submission" date="2021-06" db="EMBL/GenBank/DDBJ databases">
        <title>Caerostris extrusa draft genome.</title>
        <authorList>
            <person name="Kono N."/>
            <person name="Arakawa K."/>
        </authorList>
    </citation>
    <scope>NUCLEOTIDE SEQUENCE [LARGE SCALE GENOMIC DNA]</scope>
</reference>
<sequence>MRAQRTGSEDRGSSALADENRLLSLLPTFGDNGMQVGLDFKLPFFSIPLCQDVLSALSAPSIGGGLGSLFGSGVGAGYGSPSAATSSLASNLLGSGSGASSTVATMAAMAVTAALLYPKVTNLFSLDGKGVFRDGKSYSAIIKDNRWQPGRLLPEREQRAEPVQHRRRIMHESGAVLPGKRQTTAHSEGVGTPPLPLPTLPAVKKLMNKGGLVQARDFGGSGGDCDYFNSQSKCPIAAQTFKNMLSSLG</sequence>
<gene>
    <name evidence="2" type="ORF">CEXT_768011</name>
</gene>
<accession>A0AAV4QVG3</accession>
<keyword evidence="3" id="KW-1185">Reference proteome</keyword>
<evidence type="ECO:0000256" key="1">
    <source>
        <dbReference type="SAM" id="MobiDB-lite"/>
    </source>
</evidence>
<name>A0AAV4QVG3_CAEEX</name>
<protein>
    <submittedName>
        <fullName evidence="2">Uncharacterized protein</fullName>
    </submittedName>
</protein>